<dbReference type="EMBL" id="SRLO01000604">
    <property type="protein sequence ID" value="TNN50828.1"/>
    <property type="molecule type" value="Genomic_DNA"/>
</dbReference>
<accession>A0A4Z2GB54</accession>
<sequence>MVEVTVKVTGSWWRSQGHGRGHKVTVEVTGSWWRSQGHGGGHRVMVEVTSYLKARRPDGLGDGGAADAPCWQQLELQLVHAVGLEAGDRHGAPGLRSRERHDTRYTLHATQTHTLSEDVCLTGPMLCVWEGSVSSWEGGVSSGPPLPPVGCRVQVNRNPSTAARPAPQLSALPPRTLTEEQVGVVNQATTSDPWPERPLPAYLDLLARSQSIFLFTFDQVSIQRLEGYQKTGPVLQRHVTLLMTPTALQVQGGGALTGSTWHGGHGLRGPRGLGPEVHLPRSTVTMGPGSAGEVDSPGLRAPHGMNASGTHHANAPRYTPSQRPTIHTTPTPHDTHHANAPRYTPRQRPTVLVPYAQRISKPGEVEPSTSVTNTERLFGGSVRAPAHALMHYTDGALLAFTPPLRGPVFCRGKADFTHSFENFQRSRINSSCGPNRRDY</sequence>
<gene>
    <name evidence="2" type="ORF">EYF80_038975</name>
</gene>
<evidence type="ECO:0000313" key="3">
    <source>
        <dbReference type="Proteomes" id="UP000314294"/>
    </source>
</evidence>
<name>A0A4Z2GB54_9TELE</name>
<feature type="region of interest" description="Disordered" evidence="1">
    <location>
        <begin position="303"/>
        <end position="343"/>
    </location>
</feature>
<protein>
    <submittedName>
        <fullName evidence="2">Uncharacterized protein</fullName>
    </submittedName>
</protein>
<comment type="caution">
    <text evidence="2">The sequence shown here is derived from an EMBL/GenBank/DDBJ whole genome shotgun (WGS) entry which is preliminary data.</text>
</comment>
<proteinExistence type="predicted"/>
<organism evidence="2 3">
    <name type="scientific">Liparis tanakae</name>
    <name type="common">Tanaka's snailfish</name>
    <dbReference type="NCBI Taxonomy" id="230148"/>
    <lineage>
        <taxon>Eukaryota</taxon>
        <taxon>Metazoa</taxon>
        <taxon>Chordata</taxon>
        <taxon>Craniata</taxon>
        <taxon>Vertebrata</taxon>
        <taxon>Euteleostomi</taxon>
        <taxon>Actinopterygii</taxon>
        <taxon>Neopterygii</taxon>
        <taxon>Teleostei</taxon>
        <taxon>Neoteleostei</taxon>
        <taxon>Acanthomorphata</taxon>
        <taxon>Eupercaria</taxon>
        <taxon>Perciformes</taxon>
        <taxon>Cottioidei</taxon>
        <taxon>Cottales</taxon>
        <taxon>Liparidae</taxon>
        <taxon>Liparis</taxon>
    </lineage>
</organism>
<evidence type="ECO:0000256" key="1">
    <source>
        <dbReference type="SAM" id="MobiDB-lite"/>
    </source>
</evidence>
<keyword evidence="3" id="KW-1185">Reference proteome</keyword>
<dbReference type="Proteomes" id="UP000314294">
    <property type="component" value="Unassembled WGS sequence"/>
</dbReference>
<reference evidence="2 3" key="1">
    <citation type="submission" date="2019-03" db="EMBL/GenBank/DDBJ databases">
        <title>First draft genome of Liparis tanakae, snailfish: a comprehensive survey of snailfish specific genes.</title>
        <authorList>
            <person name="Kim W."/>
            <person name="Song I."/>
            <person name="Jeong J.-H."/>
            <person name="Kim D."/>
            <person name="Kim S."/>
            <person name="Ryu S."/>
            <person name="Song J.Y."/>
            <person name="Lee S.K."/>
        </authorList>
    </citation>
    <scope>NUCLEOTIDE SEQUENCE [LARGE SCALE GENOMIC DNA]</scope>
    <source>
        <tissue evidence="2">Muscle</tissue>
    </source>
</reference>
<evidence type="ECO:0000313" key="2">
    <source>
        <dbReference type="EMBL" id="TNN50828.1"/>
    </source>
</evidence>
<dbReference type="AlphaFoldDB" id="A0A4Z2GB54"/>